<feature type="compositionally biased region" description="Polar residues" evidence="7">
    <location>
        <begin position="418"/>
        <end position="427"/>
    </location>
</feature>
<dbReference type="EnsemblMetazoa" id="Aqu2.1.27220_001">
    <property type="protein sequence ID" value="Aqu2.1.27220_001"/>
    <property type="gene ID" value="Aqu2.1.27220"/>
</dbReference>
<evidence type="ECO:0000256" key="1">
    <source>
        <dbReference type="ARBA" id="ARBA00004141"/>
    </source>
</evidence>
<dbReference type="InterPro" id="IPR052836">
    <property type="entry name" value="PRRT_domain-containing"/>
</dbReference>
<evidence type="ECO:0000259" key="9">
    <source>
        <dbReference type="Pfam" id="PF25987"/>
    </source>
</evidence>
<name>A0A1X7UHT6_AMPQE</name>
<evidence type="ECO:0000313" key="10">
    <source>
        <dbReference type="EnsemblMetazoa" id="Aqu2.1.27220_001"/>
    </source>
</evidence>
<evidence type="ECO:0000256" key="7">
    <source>
        <dbReference type="SAM" id="MobiDB-lite"/>
    </source>
</evidence>
<evidence type="ECO:0000256" key="4">
    <source>
        <dbReference type="ARBA" id="ARBA00022729"/>
    </source>
</evidence>
<dbReference type="PANTHER" id="PTHR35578:SF6">
    <property type="entry name" value="PROLINE-RICH TRANSMEMBRANE PROTEIN 4"/>
    <property type="match status" value="1"/>
</dbReference>
<comment type="subcellular location">
    <subcellularLocation>
        <location evidence="1">Membrane</location>
        <topology evidence="1">Multi-pass membrane protein</topology>
    </subcellularLocation>
</comment>
<keyword evidence="3 8" id="KW-0812">Transmembrane</keyword>
<keyword evidence="2" id="KW-0597">Phosphoprotein</keyword>
<feature type="transmembrane region" description="Helical" evidence="8">
    <location>
        <begin position="318"/>
        <end position="339"/>
    </location>
</feature>
<accession>A0A1X7UHT6</accession>
<feature type="transmembrane region" description="Helical" evidence="8">
    <location>
        <begin position="188"/>
        <end position="215"/>
    </location>
</feature>
<dbReference type="AlphaFoldDB" id="A0A1X7UHT6"/>
<dbReference type="InterPro" id="IPR059081">
    <property type="entry name" value="PRRT3-4"/>
</dbReference>
<evidence type="ECO:0000256" key="2">
    <source>
        <dbReference type="ARBA" id="ARBA00022553"/>
    </source>
</evidence>
<organism evidence="10">
    <name type="scientific">Amphimedon queenslandica</name>
    <name type="common">Sponge</name>
    <dbReference type="NCBI Taxonomy" id="400682"/>
    <lineage>
        <taxon>Eukaryota</taxon>
        <taxon>Metazoa</taxon>
        <taxon>Porifera</taxon>
        <taxon>Demospongiae</taxon>
        <taxon>Heteroscleromorpha</taxon>
        <taxon>Haplosclerida</taxon>
        <taxon>Niphatidae</taxon>
        <taxon>Amphimedon</taxon>
    </lineage>
</organism>
<evidence type="ECO:0000256" key="5">
    <source>
        <dbReference type="ARBA" id="ARBA00022989"/>
    </source>
</evidence>
<keyword evidence="4" id="KW-0732">Signal</keyword>
<protein>
    <recommendedName>
        <fullName evidence="9">Proline-rich transmembrane protein 3/4 domain-containing protein</fullName>
    </recommendedName>
</protein>
<evidence type="ECO:0000256" key="8">
    <source>
        <dbReference type="SAM" id="Phobius"/>
    </source>
</evidence>
<evidence type="ECO:0000256" key="3">
    <source>
        <dbReference type="ARBA" id="ARBA00022692"/>
    </source>
</evidence>
<feature type="transmembrane region" description="Helical" evidence="8">
    <location>
        <begin position="124"/>
        <end position="149"/>
    </location>
</feature>
<sequence>MKCYNNDSLPPSCLELNNASVQQILGSLAPNCEYGAWSPINDAWLGAFYFHTVFFGIAFLLIGIACIVFLSKRHLAKRFKTKTFFAIDVSLCILGFSKFLFYVLDPYGIAGFCPPGLPCMISSRLLFSLAFPSLTAAYTLVFLTLWYSAKMKLGRACIQRWRIIIPLCFIHYLVAIVFEFVGAFGSPYYIIFLLIACEAFFTLWGLVVCSTFLIGGLRLLHSVQKSAFNSAIVSTDIVIRDERHLEDGTKVYTRSRSTMRLKPRQTHQRALRKIGIVTYCAAILGALYSLLGISHLVMLCLQLFGECDEDGLGQNSNLWLALKYLSGAIELLLTLLLLYSINDVMPLVLVTKNFIRLIFHCGHVSDTNKPCDTINNEIFQYKGSVQTICSRNSSPTQGKDTLTRSITKQHSSSDVFLQINGKGSSKPSPFKGRKNHTLPSNYHYKRNCGDGNKSNNGCVLTDDKTRDSKSSSESNGGCILVQKRDTITIAEPCHNNTTTNDTSSAAVKESSPC</sequence>
<dbReference type="InParanoid" id="A0A1X7UHT6"/>
<feature type="transmembrane region" description="Helical" evidence="8">
    <location>
        <begin position="48"/>
        <end position="71"/>
    </location>
</feature>
<evidence type="ECO:0000256" key="6">
    <source>
        <dbReference type="ARBA" id="ARBA00023136"/>
    </source>
</evidence>
<feature type="region of interest" description="Disordered" evidence="7">
    <location>
        <begin position="492"/>
        <end position="513"/>
    </location>
</feature>
<reference evidence="10" key="1">
    <citation type="submission" date="2017-05" db="UniProtKB">
        <authorList>
            <consortium name="EnsemblMetazoa"/>
        </authorList>
    </citation>
    <scope>IDENTIFICATION</scope>
</reference>
<keyword evidence="5 8" id="KW-1133">Transmembrane helix</keyword>
<feature type="transmembrane region" description="Helical" evidence="8">
    <location>
        <begin position="161"/>
        <end position="182"/>
    </location>
</feature>
<feature type="transmembrane region" description="Helical" evidence="8">
    <location>
        <begin position="83"/>
        <end position="104"/>
    </location>
</feature>
<dbReference type="STRING" id="400682.A0A1X7UHT6"/>
<keyword evidence="6 8" id="KW-0472">Membrane</keyword>
<feature type="domain" description="Proline-rich transmembrane protein 3/4" evidence="9">
    <location>
        <begin position="36"/>
        <end position="338"/>
    </location>
</feature>
<feature type="transmembrane region" description="Helical" evidence="8">
    <location>
        <begin position="274"/>
        <end position="298"/>
    </location>
</feature>
<dbReference type="Pfam" id="PF25987">
    <property type="entry name" value="PRRT3"/>
    <property type="match status" value="1"/>
</dbReference>
<proteinExistence type="predicted"/>
<dbReference type="PANTHER" id="PTHR35578">
    <property type="entry name" value="PROLINE-RICH TRANSMEMBRANE PROTEIN 4-RELATED"/>
    <property type="match status" value="1"/>
</dbReference>
<feature type="region of interest" description="Disordered" evidence="7">
    <location>
        <begin position="418"/>
        <end position="448"/>
    </location>
</feature>